<feature type="binding site" evidence="13">
    <location>
        <position position="105"/>
    </location>
    <ligand>
        <name>NADPH</name>
        <dbReference type="ChEBI" id="CHEBI:57783"/>
    </ligand>
</feature>
<protein>
    <recommendedName>
        <fullName evidence="11 13">Glycerol-3-phosphate dehydrogenase [NAD(P)+]</fullName>
        <ecNumber evidence="10 13">1.1.1.94</ecNumber>
    </recommendedName>
    <alternativeName>
        <fullName evidence="13">NAD(P)(+)-dependent glycerol-3-phosphate dehydrogenase</fullName>
    </alternativeName>
    <alternativeName>
        <fullName evidence="12 13">NAD(P)H-dependent dihydroxyacetone-phosphate reductase</fullName>
    </alternativeName>
</protein>
<feature type="binding site" evidence="13">
    <location>
        <position position="253"/>
    </location>
    <ligand>
        <name>sn-glycerol 3-phosphate</name>
        <dbReference type="ChEBI" id="CHEBI:57597"/>
    </ligand>
</feature>
<keyword evidence="4 13" id="KW-0560">Oxidoreductase</keyword>
<dbReference type="InterPro" id="IPR008927">
    <property type="entry name" value="6-PGluconate_DH-like_C_sf"/>
</dbReference>
<comment type="function">
    <text evidence="13">Catalyzes the reduction of the glycolytic intermediate dihydroxyacetone phosphate (DHAP) to sn-glycerol 3-phosphate (G3P), the key precursor for phospholipid synthesis.</text>
</comment>
<dbReference type="GO" id="GO:0005829">
    <property type="term" value="C:cytosol"/>
    <property type="evidence" value="ECO:0007669"/>
    <property type="project" value="TreeGrafter"/>
</dbReference>
<dbReference type="InterPro" id="IPR036291">
    <property type="entry name" value="NAD(P)-bd_dom_sf"/>
</dbReference>
<feature type="binding site" evidence="13">
    <location>
        <position position="135"/>
    </location>
    <ligand>
        <name>sn-glycerol 3-phosphate</name>
        <dbReference type="ChEBI" id="CHEBI:57597"/>
    </ligand>
</feature>
<dbReference type="InterPro" id="IPR006109">
    <property type="entry name" value="G3P_DH_NAD-dep_C"/>
</dbReference>
<feature type="binding site" evidence="15">
    <location>
        <position position="105"/>
    </location>
    <ligand>
        <name>substrate</name>
    </ligand>
</feature>
<feature type="binding site" evidence="13">
    <location>
        <position position="243"/>
    </location>
    <ligand>
        <name>sn-glycerol 3-phosphate</name>
        <dbReference type="ChEBI" id="CHEBI:57597"/>
    </ligand>
</feature>
<evidence type="ECO:0000256" key="11">
    <source>
        <dbReference type="ARBA" id="ARBA00069372"/>
    </source>
</evidence>
<keyword evidence="8 13" id="KW-1208">Phospholipid metabolism</keyword>
<feature type="binding site" evidence="16">
    <location>
        <position position="254"/>
    </location>
    <ligand>
        <name>NAD(+)</name>
        <dbReference type="ChEBI" id="CHEBI:57540"/>
    </ligand>
</feature>
<dbReference type="InterPro" id="IPR011128">
    <property type="entry name" value="G3P_DH_NAD-dep_N"/>
</dbReference>
<dbReference type="InterPro" id="IPR006168">
    <property type="entry name" value="G3P_DH_NAD-dep"/>
</dbReference>
<dbReference type="PANTHER" id="PTHR11728:SF1">
    <property type="entry name" value="GLYCEROL-3-PHOSPHATE DEHYDROGENASE [NAD(+)] 2, CHLOROPLASTIC"/>
    <property type="match status" value="1"/>
</dbReference>
<dbReference type="PIRSF" id="PIRSF000114">
    <property type="entry name" value="Glycerol-3-P_dh"/>
    <property type="match status" value="1"/>
</dbReference>
<feature type="binding site" evidence="13">
    <location>
        <position position="280"/>
    </location>
    <ligand>
        <name>NADPH</name>
        <dbReference type="ChEBI" id="CHEBI:57783"/>
    </ligand>
</feature>
<evidence type="ECO:0000256" key="2">
    <source>
        <dbReference type="ARBA" id="ARBA00022516"/>
    </source>
</evidence>
<evidence type="ECO:0000256" key="10">
    <source>
        <dbReference type="ARBA" id="ARBA00066687"/>
    </source>
</evidence>
<dbReference type="GO" id="GO:0141153">
    <property type="term" value="F:glycerol-3-phosphate dehydrogenase (NADP+) activity"/>
    <property type="evidence" value="ECO:0007669"/>
    <property type="project" value="RHEA"/>
</dbReference>
<evidence type="ECO:0000256" key="13">
    <source>
        <dbReference type="HAMAP-Rule" id="MF_00394"/>
    </source>
</evidence>
<comment type="caution">
    <text evidence="13">Lacks conserved residue(s) required for the propagation of feature annotation.</text>
</comment>
<feature type="binding site" evidence="13">
    <location>
        <position position="10"/>
    </location>
    <ligand>
        <name>NADPH</name>
        <dbReference type="ChEBI" id="CHEBI:57783"/>
    </ligand>
</feature>
<dbReference type="NCBIfam" id="NF000940">
    <property type="entry name" value="PRK00094.1-2"/>
    <property type="match status" value="1"/>
</dbReference>
<dbReference type="STRING" id="1817893.AUJ66_04010"/>
<feature type="binding site" evidence="13">
    <location>
        <position position="105"/>
    </location>
    <ligand>
        <name>sn-glycerol 3-phosphate</name>
        <dbReference type="ChEBI" id="CHEBI:57597"/>
    </ligand>
</feature>
<dbReference type="GO" id="GO:0046167">
    <property type="term" value="P:glycerol-3-phosphate biosynthetic process"/>
    <property type="evidence" value="ECO:0007669"/>
    <property type="project" value="UniProtKB-UniRule"/>
</dbReference>
<keyword evidence="7 13" id="KW-0594">Phospholipid biosynthesis</keyword>
<dbReference type="UniPathway" id="UPA00940"/>
<feature type="binding site" evidence="15">
    <location>
        <begin position="254"/>
        <end position="255"/>
    </location>
    <ligand>
        <name>substrate</name>
    </ligand>
</feature>
<dbReference type="SUPFAM" id="SSF48179">
    <property type="entry name" value="6-phosphogluconate dehydrogenase C-terminal domain-like"/>
    <property type="match status" value="1"/>
</dbReference>
<feature type="binding site" evidence="13">
    <location>
        <position position="137"/>
    </location>
    <ligand>
        <name>sn-glycerol 3-phosphate</name>
        <dbReference type="ChEBI" id="CHEBI:57597"/>
    </ligand>
</feature>
<feature type="binding site" evidence="16">
    <location>
        <position position="31"/>
    </location>
    <ligand>
        <name>NAD(+)</name>
        <dbReference type="ChEBI" id="CHEBI:57540"/>
    </ligand>
</feature>
<dbReference type="HAMAP" id="MF_00394">
    <property type="entry name" value="NAD_Glyc3P_dehydrog"/>
    <property type="match status" value="1"/>
</dbReference>
<evidence type="ECO:0000256" key="12">
    <source>
        <dbReference type="ARBA" id="ARBA00080511"/>
    </source>
</evidence>
<keyword evidence="13" id="KW-0547">Nucleotide-binding</keyword>
<proteinExistence type="inferred from homology"/>
<comment type="catalytic activity">
    <reaction evidence="13">
        <text>sn-glycerol 3-phosphate + NAD(+) = dihydroxyacetone phosphate + NADH + H(+)</text>
        <dbReference type="Rhea" id="RHEA:11092"/>
        <dbReference type="ChEBI" id="CHEBI:15378"/>
        <dbReference type="ChEBI" id="CHEBI:57540"/>
        <dbReference type="ChEBI" id="CHEBI:57597"/>
        <dbReference type="ChEBI" id="CHEBI:57642"/>
        <dbReference type="ChEBI" id="CHEBI:57945"/>
        <dbReference type="EC" id="1.1.1.94"/>
    </reaction>
</comment>
<dbReference type="FunFam" id="1.10.1040.10:FF:000001">
    <property type="entry name" value="Glycerol-3-phosphate dehydrogenase [NAD(P)+]"/>
    <property type="match status" value="1"/>
</dbReference>
<keyword evidence="2 13" id="KW-0444">Lipid biosynthesis</keyword>
<feature type="active site" description="Proton acceptor" evidence="13 14">
    <location>
        <position position="190"/>
    </location>
</feature>
<comment type="pathway">
    <text evidence="13">Membrane lipid metabolism; glycerophospholipid metabolism.</text>
</comment>
<feature type="binding site" evidence="13">
    <location>
        <position position="254"/>
    </location>
    <ligand>
        <name>NADPH</name>
        <dbReference type="ChEBI" id="CHEBI:57783"/>
    </ligand>
</feature>
<feature type="binding site" evidence="16">
    <location>
        <position position="139"/>
    </location>
    <ligand>
        <name>NAD(+)</name>
        <dbReference type="ChEBI" id="CHEBI:57540"/>
    </ligand>
</feature>
<name>A0A1J4SCV3_9BACT</name>
<dbReference type="AlphaFoldDB" id="A0A1J4SCV3"/>
<evidence type="ECO:0000259" key="18">
    <source>
        <dbReference type="Pfam" id="PF01210"/>
    </source>
</evidence>
<reference evidence="20 21" key="1">
    <citation type="journal article" date="2016" name="Environ. Microbiol.">
        <title>Genomic resolution of a cold subsurface aquifer community provides metabolic insights for novel microbes adapted to high CO concentrations.</title>
        <authorList>
            <person name="Probst A.J."/>
            <person name="Castelle C.J."/>
            <person name="Singh A."/>
            <person name="Brown C.T."/>
            <person name="Anantharaman K."/>
            <person name="Sharon I."/>
            <person name="Hug L.A."/>
            <person name="Burstein D."/>
            <person name="Emerson J.B."/>
            <person name="Thomas B.C."/>
            <person name="Banfield J.F."/>
        </authorList>
    </citation>
    <scope>NUCLEOTIDE SEQUENCE [LARGE SCALE GENOMIC DNA]</scope>
    <source>
        <strain evidence="20">CG1_02_38_46</strain>
    </source>
</reference>
<evidence type="ECO:0000256" key="9">
    <source>
        <dbReference type="ARBA" id="ARBA00052716"/>
    </source>
</evidence>
<comment type="catalytic activity">
    <reaction evidence="9">
        <text>sn-glycerol 3-phosphate + NADP(+) = dihydroxyacetone phosphate + NADPH + H(+)</text>
        <dbReference type="Rhea" id="RHEA:11096"/>
        <dbReference type="ChEBI" id="CHEBI:15378"/>
        <dbReference type="ChEBI" id="CHEBI:57597"/>
        <dbReference type="ChEBI" id="CHEBI:57642"/>
        <dbReference type="ChEBI" id="CHEBI:57783"/>
        <dbReference type="ChEBI" id="CHEBI:58349"/>
        <dbReference type="EC" id="1.1.1.94"/>
    </reaction>
    <physiologicalReaction direction="right-to-left" evidence="9">
        <dbReference type="Rhea" id="RHEA:11098"/>
    </physiologicalReaction>
</comment>
<feature type="binding site" evidence="13">
    <location>
        <position position="255"/>
    </location>
    <ligand>
        <name>sn-glycerol 3-phosphate</name>
        <dbReference type="ChEBI" id="CHEBI:57597"/>
    </ligand>
</feature>
<feature type="binding site" evidence="13">
    <location>
        <position position="11"/>
    </location>
    <ligand>
        <name>NADPH</name>
        <dbReference type="ChEBI" id="CHEBI:57783"/>
    </ligand>
</feature>
<evidence type="ECO:0000256" key="17">
    <source>
        <dbReference type="RuleBase" id="RU000437"/>
    </source>
</evidence>
<evidence type="ECO:0000313" key="21">
    <source>
        <dbReference type="Proteomes" id="UP000182278"/>
    </source>
</evidence>
<feature type="domain" description="Glycerol-3-phosphate dehydrogenase NAD-dependent C-terminal" evidence="19">
    <location>
        <begin position="179"/>
        <end position="318"/>
    </location>
</feature>
<feature type="binding site" evidence="13">
    <location>
        <position position="254"/>
    </location>
    <ligand>
        <name>sn-glycerol 3-phosphate</name>
        <dbReference type="ChEBI" id="CHEBI:57597"/>
    </ligand>
</feature>
<comment type="similarity">
    <text evidence="1 13 17">Belongs to the NAD-dependent glycerol-3-phosphate dehydrogenase family.</text>
</comment>
<dbReference type="GO" id="GO:0141152">
    <property type="term" value="F:glycerol-3-phosphate dehydrogenase (NAD+) activity"/>
    <property type="evidence" value="ECO:0007669"/>
    <property type="project" value="RHEA"/>
</dbReference>
<comment type="subcellular location">
    <subcellularLocation>
        <location evidence="13">Cytoplasm</location>
    </subcellularLocation>
</comment>
<dbReference type="PANTHER" id="PTHR11728">
    <property type="entry name" value="GLYCEROL-3-PHOSPHATE DEHYDROGENASE"/>
    <property type="match status" value="1"/>
</dbReference>
<evidence type="ECO:0000256" key="8">
    <source>
        <dbReference type="ARBA" id="ARBA00023264"/>
    </source>
</evidence>
<evidence type="ECO:0000256" key="6">
    <source>
        <dbReference type="ARBA" id="ARBA00023098"/>
    </source>
</evidence>
<sequence length="332" mass="36627">MKIAVLGAGSWGTTIALHLHKNDYEVALWEFFPEYAEVLQERRENAKFLPGFKIPEDIQITSEIIIAIAEAKVIVLAVPSHIMRSLAERLKPFNLQNVLLVSVAKGIENRTLLRMSQVIAQELPPVKNNIVVLSGPSHAEEVVRDIPTTIVAASQGLKKAEHIQKIFMSPCLRVYTNTDVIGVELGGSLKNIIAIACGISDGLGFGDNTKAALMTRGMHEITRLGVAMGAKKETFAGLTGIGDLITTCISRHSRNRNYGEMLGKGLTPEQALSKMIMVVEGIRTTKSAYILAKKYKIEMPITEQIYAVLFKRKKAKDAGRNLMMREAKPEHR</sequence>
<dbReference type="NCBIfam" id="NF000941">
    <property type="entry name" value="PRK00094.1-3"/>
    <property type="match status" value="1"/>
</dbReference>
<evidence type="ECO:0000256" key="3">
    <source>
        <dbReference type="ARBA" id="ARBA00022857"/>
    </source>
</evidence>
<feature type="binding site" evidence="13">
    <location>
        <position position="139"/>
    </location>
    <ligand>
        <name>NADPH</name>
        <dbReference type="ChEBI" id="CHEBI:57783"/>
    </ligand>
</feature>
<evidence type="ECO:0000256" key="7">
    <source>
        <dbReference type="ARBA" id="ARBA00023209"/>
    </source>
</evidence>
<evidence type="ECO:0000256" key="4">
    <source>
        <dbReference type="ARBA" id="ARBA00023002"/>
    </source>
</evidence>
<gene>
    <name evidence="13" type="primary">gpsA</name>
    <name evidence="20" type="ORF">AUJ66_04010</name>
</gene>
<dbReference type="GO" id="GO:0005975">
    <property type="term" value="P:carbohydrate metabolic process"/>
    <property type="evidence" value="ECO:0007669"/>
    <property type="project" value="InterPro"/>
</dbReference>
<feature type="domain" description="Glycerol-3-phosphate dehydrogenase NAD-dependent N-terminal" evidence="18">
    <location>
        <begin position="2"/>
        <end position="156"/>
    </location>
</feature>
<dbReference type="PRINTS" id="PR00077">
    <property type="entry name" value="GPDHDRGNASE"/>
</dbReference>
<dbReference type="SUPFAM" id="SSF51735">
    <property type="entry name" value="NAD(P)-binding Rossmann-fold domains"/>
    <property type="match status" value="1"/>
</dbReference>
<evidence type="ECO:0000256" key="5">
    <source>
        <dbReference type="ARBA" id="ARBA00023027"/>
    </source>
</evidence>
<dbReference type="GO" id="GO:0008654">
    <property type="term" value="P:phospholipid biosynthetic process"/>
    <property type="evidence" value="ECO:0007669"/>
    <property type="project" value="UniProtKB-KW"/>
</dbReference>
<dbReference type="NCBIfam" id="NF000942">
    <property type="entry name" value="PRK00094.1-4"/>
    <property type="match status" value="1"/>
</dbReference>
<keyword evidence="5 13" id="KW-0520">NAD</keyword>
<evidence type="ECO:0000313" key="20">
    <source>
        <dbReference type="EMBL" id="OIN97223.1"/>
    </source>
</evidence>
<dbReference type="Pfam" id="PF01210">
    <property type="entry name" value="NAD_Gly3P_dh_N"/>
    <property type="match status" value="1"/>
</dbReference>
<dbReference type="InterPro" id="IPR013328">
    <property type="entry name" value="6PGD_dom2"/>
</dbReference>
<organism evidence="20 21">
    <name type="scientific">Candidatus Desantisbacteria bacterium CG1_02_38_46</name>
    <dbReference type="NCBI Taxonomy" id="1817893"/>
    <lineage>
        <taxon>Bacteria</taxon>
        <taxon>Candidatus Desantisiibacteriota</taxon>
    </lineage>
</organism>
<dbReference type="Proteomes" id="UP000182278">
    <property type="component" value="Unassembled WGS sequence"/>
</dbReference>
<evidence type="ECO:0000259" key="19">
    <source>
        <dbReference type="Pfam" id="PF07479"/>
    </source>
</evidence>
<feature type="binding site" evidence="13">
    <location>
        <position position="190"/>
    </location>
    <ligand>
        <name>sn-glycerol 3-phosphate</name>
        <dbReference type="ChEBI" id="CHEBI:57597"/>
    </ligand>
</feature>
<dbReference type="GO" id="GO:0046168">
    <property type="term" value="P:glycerol-3-phosphate catabolic process"/>
    <property type="evidence" value="ECO:0007669"/>
    <property type="project" value="InterPro"/>
</dbReference>
<feature type="binding site" evidence="13">
    <location>
        <position position="278"/>
    </location>
    <ligand>
        <name>NADPH</name>
        <dbReference type="ChEBI" id="CHEBI:57783"/>
    </ligand>
</feature>
<dbReference type="GO" id="GO:0006650">
    <property type="term" value="P:glycerophospholipid metabolic process"/>
    <property type="evidence" value="ECO:0007669"/>
    <property type="project" value="UniProtKB-UniRule"/>
</dbReference>
<dbReference type="EMBL" id="MNUO01000058">
    <property type="protein sequence ID" value="OIN97223.1"/>
    <property type="molecule type" value="Genomic_DNA"/>
</dbReference>
<feature type="binding site" evidence="16">
    <location>
        <begin position="7"/>
        <end position="12"/>
    </location>
    <ligand>
        <name>NAD(+)</name>
        <dbReference type="ChEBI" id="CHEBI:57540"/>
    </ligand>
</feature>
<accession>A0A1J4SCV3</accession>
<dbReference type="PROSITE" id="PS00957">
    <property type="entry name" value="NAD_G3PDH"/>
    <property type="match status" value="1"/>
</dbReference>
<dbReference type="EC" id="1.1.1.94" evidence="10 13"/>
<dbReference type="Pfam" id="PF07479">
    <property type="entry name" value="NAD_Gly3P_dh_C"/>
    <property type="match status" value="1"/>
</dbReference>
<evidence type="ECO:0000256" key="16">
    <source>
        <dbReference type="PIRSR" id="PIRSR000114-3"/>
    </source>
</evidence>
<dbReference type="FunFam" id="3.40.50.720:FF:000019">
    <property type="entry name" value="Glycerol-3-phosphate dehydrogenase [NAD(P)+]"/>
    <property type="match status" value="1"/>
</dbReference>
<dbReference type="GO" id="GO:0051287">
    <property type="term" value="F:NAD binding"/>
    <property type="evidence" value="ECO:0007669"/>
    <property type="project" value="InterPro"/>
</dbReference>
<keyword evidence="3 13" id="KW-0521">NADP</keyword>
<keyword evidence="13" id="KW-0963">Cytoplasm</keyword>
<evidence type="ECO:0000256" key="15">
    <source>
        <dbReference type="PIRSR" id="PIRSR000114-2"/>
    </source>
</evidence>
<keyword evidence="6 13" id="KW-0443">Lipid metabolism</keyword>
<dbReference type="Gene3D" id="3.40.50.720">
    <property type="entry name" value="NAD(P)-binding Rossmann-like Domain"/>
    <property type="match status" value="1"/>
</dbReference>
<evidence type="ECO:0000256" key="14">
    <source>
        <dbReference type="PIRSR" id="PIRSR000114-1"/>
    </source>
</evidence>
<evidence type="ECO:0000256" key="1">
    <source>
        <dbReference type="ARBA" id="ARBA00011009"/>
    </source>
</evidence>
<comment type="caution">
    <text evidence="20">The sequence shown here is derived from an EMBL/GenBank/DDBJ whole genome shotgun (WGS) entry which is preliminary data.</text>
</comment>
<dbReference type="Gene3D" id="1.10.1040.10">
    <property type="entry name" value="N-(1-d-carboxylethyl)-l-norvaline Dehydrogenase, domain 2"/>
    <property type="match status" value="1"/>
</dbReference>